<comment type="caution">
    <text evidence="1">The sequence shown here is derived from an EMBL/GenBank/DDBJ whole genome shotgun (WGS) entry which is preliminary data.</text>
</comment>
<dbReference type="EMBL" id="JAXIVS010000019">
    <property type="protein sequence ID" value="MDY7232312.1"/>
    <property type="molecule type" value="Genomic_DNA"/>
</dbReference>
<organism evidence="1 2">
    <name type="scientific">Hyalangium rubrum</name>
    <dbReference type="NCBI Taxonomy" id="3103134"/>
    <lineage>
        <taxon>Bacteria</taxon>
        <taxon>Pseudomonadati</taxon>
        <taxon>Myxococcota</taxon>
        <taxon>Myxococcia</taxon>
        <taxon>Myxococcales</taxon>
        <taxon>Cystobacterineae</taxon>
        <taxon>Archangiaceae</taxon>
        <taxon>Hyalangium</taxon>
    </lineage>
</organism>
<dbReference type="Proteomes" id="UP001291309">
    <property type="component" value="Unassembled WGS sequence"/>
</dbReference>
<dbReference type="Gene3D" id="2.60.40.10">
    <property type="entry name" value="Immunoglobulins"/>
    <property type="match status" value="3"/>
</dbReference>
<dbReference type="InterPro" id="IPR013783">
    <property type="entry name" value="Ig-like_fold"/>
</dbReference>
<accession>A0ABU5HGM1</accession>
<keyword evidence="2" id="KW-1185">Reference proteome</keyword>
<protein>
    <submittedName>
        <fullName evidence="1">Choice-of-anchor D domain-containing protein</fullName>
    </submittedName>
</protein>
<gene>
    <name evidence="1" type="ORF">SYV04_38340</name>
</gene>
<name>A0ABU5HGM1_9BACT</name>
<sequence length="474" mass="49790">MRALVLVLLCVACGDDVARQVRPRLVAPPGTLELGAVPVLREATGEVPLINAGRAGLRVLGVRIQEEGAPFRVLSAPEGVDAAGAAAIQVAFVPPGEERYQATLRVETDDMERGTVDVALVGEGRTAAALELEPAVLDFGRVPEGQSVTRSFSVRALGTADLVLEDLQLTEDTSAAFGFVGSVRTPAVVDVGGEIQLTVRYAVPLGAEPAARGAVRLRSTDPGRREATVALRGEVNRAPVAVVAPVEVSVPGGEVVLDGTGSEDPDGDAPLSYRWVLRSRPVGAQGMLVAPEAARTVLRLDAAVPGEYGVELEVTDAAGARSLVPGRGRVVAAPAQQLLVEMFWDNAVTDMDLHVLRVPGAAPGSIPDDCHYANPRPDWGEPGVERDDPELLRDALTGYGPEVFGYGEPVAGSYRVAVVFSRANGAVDPRSTVTVRVYERGVVKGELRRTLSRQGETWNVADVGWPGGVITEAP</sequence>
<proteinExistence type="predicted"/>
<dbReference type="RefSeq" id="WP_321551023.1">
    <property type="nucleotide sequence ID" value="NZ_JAXIVS010000019.1"/>
</dbReference>
<reference evidence="1 2" key="1">
    <citation type="submission" date="2023-12" db="EMBL/GenBank/DDBJ databases">
        <title>the genome sequence of Hyalangium sp. s54d21.</title>
        <authorList>
            <person name="Zhang X."/>
        </authorList>
    </citation>
    <scope>NUCLEOTIDE SEQUENCE [LARGE SCALE GENOMIC DNA]</scope>
    <source>
        <strain evidence="2">s54d21</strain>
    </source>
</reference>
<dbReference type="NCBIfam" id="NF012200">
    <property type="entry name" value="choice_anch_D"/>
    <property type="match status" value="1"/>
</dbReference>
<evidence type="ECO:0000313" key="2">
    <source>
        <dbReference type="Proteomes" id="UP001291309"/>
    </source>
</evidence>
<evidence type="ECO:0000313" key="1">
    <source>
        <dbReference type="EMBL" id="MDY7232312.1"/>
    </source>
</evidence>